<dbReference type="AlphaFoldDB" id="A0A9D2MZP8"/>
<comment type="caution">
    <text evidence="1">The sequence shown here is derived from an EMBL/GenBank/DDBJ whole genome shotgun (WGS) entry which is preliminary data.</text>
</comment>
<dbReference type="PANTHER" id="PTHR37417">
    <property type="entry name" value="67 KDA MYOSIN-CROSS-REACTIVE ANTIGEN FAMILY PROTEIN (AFU_ORTHOLOGUE AFUA_5G09970)"/>
    <property type="match status" value="1"/>
</dbReference>
<dbReference type="GO" id="GO:0006631">
    <property type="term" value="P:fatty acid metabolic process"/>
    <property type="evidence" value="ECO:0007669"/>
    <property type="project" value="InterPro"/>
</dbReference>
<organism evidence="1 2">
    <name type="scientific">Candidatus Enterocloster excrementipullorum</name>
    <dbReference type="NCBI Taxonomy" id="2838559"/>
    <lineage>
        <taxon>Bacteria</taxon>
        <taxon>Bacillati</taxon>
        <taxon>Bacillota</taxon>
        <taxon>Clostridia</taxon>
        <taxon>Lachnospirales</taxon>
        <taxon>Lachnospiraceae</taxon>
        <taxon>Enterocloster</taxon>
    </lineage>
</organism>
<dbReference type="SUPFAM" id="SSF51905">
    <property type="entry name" value="FAD/NAD(P)-binding domain"/>
    <property type="match status" value="1"/>
</dbReference>
<gene>
    <name evidence="1" type="ORF">H9704_03730</name>
</gene>
<sequence length="585" mass="65962">MRKRWEKFVTAAAFGAAAGVTLKKVQDIRRRREKERRAAIEAAVMRNRNYGSRKAHIIGGGLAGLAAAAYLVRDCHFPGKQIVIYEAADMLGGSNDGQGSPENGYACRGMRLMDQDNYENFWELFYTIPSLKRQGKSVAEEILEFQAAHPVHARVRLTDGEGNVLNAKAMGFTLQDRMALARLVGMDEKKLDGLTVQDWFKETTHLFETNFWRLWQTTFSIQPWSSLSHFQRCLKRMLPAFGWIDTLKGAVRTPLNQYDSLIRPLEEYLRREGVSFKQNCQVTDMEFADGPGLTVKTLYLKQRVEEEGARAGEAFVFGRRELEPGDLCIMTNGSAAECTSFGSMDKPAAPSLRRPASIQLWEKVAAKKPGMGSPEPFFSRVEETERMSFTITAHGNALLEEIRKFSEGRPEEEARITFGHSPWLLTSTVPVQPYFSGQPSDVTVLWGYGLMPRALGLHVNKAMKDCTGREILEEYLCCMHVPKERREALMETVINVIPCYMPYAGAPAEPRKSGDRPRVLPTGTVNFAMVGQFVEIPDDTMLTEEYSIRSARMAVYGLMDMKREICPVTSHKRPAVLFRAVRRAL</sequence>
<proteinExistence type="predicted"/>
<dbReference type="Proteomes" id="UP000823910">
    <property type="component" value="Unassembled WGS sequence"/>
</dbReference>
<name>A0A9D2MZP8_9FIRM</name>
<dbReference type="Pfam" id="PF06100">
    <property type="entry name" value="MCRA"/>
    <property type="match status" value="1"/>
</dbReference>
<dbReference type="GO" id="GO:0071949">
    <property type="term" value="F:FAD binding"/>
    <property type="evidence" value="ECO:0007669"/>
    <property type="project" value="InterPro"/>
</dbReference>
<protein>
    <submittedName>
        <fullName evidence="1">Oleate hydratase</fullName>
    </submittedName>
</protein>
<evidence type="ECO:0000313" key="2">
    <source>
        <dbReference type="Proteomes" id="UP000823910"/>
    </source>
</evidence>
<dbReference type="GO" id="GO:0050151">
    <property type="term" value="F:oleate hydratase activity"/>
    <property type="evidence" value="ECO:0007669"/>
    <property type="project" value="InterPro"/>
</dbReference>
<reference evidence="1" key="1">
    <citation type="journal article" date="2021" name="PeerJ">
        <title>Extensive microbial diversity within the chicken gut microbiome revealed by metagenomics and culture.</title>
        <authorList>
            <person name="Gilroy R."/>
            <person name="Ravi A."/>
            <person name="Getino M."/>
            <person name="Pursley I."/>
            <person name="Horton D.L."/>
            <person name="Alikhan N.F."/>
            <person name="Baker D."/>
            <person name="Gharbi K."/>
            <person name="Hall N."/>
            <person name="Watson M."/>
            <person name="Adriaenssens E.M."/>
            <person name="Foster-Nyarko E."/>
            <person name="Jarju S."/>
            <person name="Secka A."/>
            <person name="Antonio M."/>
            <person name="Oren A."/>
            <person name="Chaudhuri R.R."/>
            <person name="La Ragione R."/>
            <person name="Hildebrand F."/>
            <person name="Pallen M.J."/>
        </authorList>
    </citation>
    <scope>NUCLEOTIDE SEQUENCE</scope>
    <source>
        <strain evidence="1">CHK180-15479</strain>
    </source>
</reference>
<dbReference type="EMBL" id="DWWT01000015">
    <property type="protein sequence ID" value="HJC05252.1"/>
    <property type="molecule type" value="Genomic_DNA"/>
</dbReference>
<reference evidence="1" key="2">
    <citation type="submission" date="2021-04" db="EMBL/GenBank/DDBJ databases">
        <authorList>
            <person name="Gilroy R."/>
        </authorList>
    </citation>
    <scope>NUCLEOTIDE SEQUENCE</scope>
    <source>
        <strain evidence="1">CHK180-15479</strain>
    </source>
</reference>
<dbReference type="InterPro" id="IPR036188">
    <property type="entry name" value="FAD/NAD-bd_sf"/>
</dbReference>
<dbReference type="PANTHER" id="PTHR37417:SF2">
    <property type="entry name" value="67 KDA MYOSIN-CROSS-REACTIVE ANTIGEN FAMILY PROTEIN (AFU_ORTHOLOGUE AFUA_5G09970)"/>
    <property type="match status" value="1"/>
</dbReference>
<accession>A0A9D2MZP8</accession>
<evidence type="ECO:0000313" key="1">
    <source>
        <dbReference type="EMBL" id="HJC05252.1"/>
    </source>
</evidence>
<dbReference type="InterPro" id="IPR010354">
    <property type="entry name" value="Oleate_hydratase"/>
</dbReference>
<dbReference type="Gene3D" id="3.50.50.60">
    <property type="entry name" value="FAD/NAD(P)-binding domain"/>
    <property type="match status" value="3"/>
</dbReference>